<gene>
    <name evidence="8" type="ORF">FNW21_05430</name>
</gene>
<dbReference type="RefSeq" id="WP_144255722.1">
    <property type="nucleotide sequence ID" value="NZ_VJZT01000003.1"/>
</dbReference>
<evidence type="ECO:0000256" key="5">
    <source>
        <dbReference type="PROSITE-ProRule" id="PRU00169"/>
    </source>
</evidence>
<dbReference type="PANTHER" id="PTHR43547:SF2">
    <property type="entry name" value="HYBRID SIGNAL TRANSDUCTION HISTIDINE KINASE C"/>
    <property type="match status" value="1"/>
</dbReference>
<keyword evidence="9" id="KW-1185">Reference proteome</keyword>
<dbReference type="AlphaFoldDB" id="A0A553E929"/>
<dbReference type="InterPro" id="IPR018060">
    <property type="entry name" value="HTH_AraC"/>
</dbReference>
<keyword evidence="4" id="KW-0804">Transcription</keyword>
<accession>A0A553E929</accession>
<name>A0A553E929_9FLAO</name>
<dbReference type="InterPro" id="IPR011006">
    <property type="entry name" value="CheY-like_superfamily"/>
</dbReference>
<dbReference type="Gene3D" id="1.10.10.60">
    <property type="entry name" value="Homeodomain-like"/>
    <property type="match status" value="1"/>
</dbReference>
<comment type="caution">
    <text evidence="8">The sequence shown here is derived from an EMBL/GenBank/DDBJ whole genome shotgun (WGS) entry which is preliminary data.</text>
</comment>
<feature type="domain" description="HTH araC/xylS-type" evidence="6">
    <location>
        <begin position="152"/>
        <end position="250"/>
    </location>
</feature>
<feature type="modified residue" description="4-aspartylphosphate" evidence="5">
    <location>
        <position position="56"/>
    </location>
</feature>
<sequence>MGKQKLKIVLIEDDLALGSSILELLILSDFEVNWLKDGAKALKYLQKNIPDIIISDLMMPVMGGEELFLKIRKDSKFKSIPFIVITANMDDEVKFRQLENGVNDFIMKPFKVKELIYKIKNVIAFKNNIEKKYIPDPFSKVTIKLSEKDFITSLNEILVKNLKSKIDMNELSSLLFISNSTLDKRIRKLTNKNGSQYIREFKLEYAIKLIELGERNIQFLTDETGFNSLSYFSTSFKSYLNVTPRDYIKLIQNEKIISLL</sequence>
<organism evidence="8 9">
    <name type="scientific">Flavobacterium restrictum</name>
    <dbReference type="NCBI Taxonomy" id="2594428"/>
    <lineage>
        <taxon>Bacteria</taxon>
        <taxon>Pseudomonadati</taxon>
        <taxon>Bacteroidota</taxon>
        <taxon>Flavobacteriia</taxon>
        <taxon>Flavobacteriales</taxon>
        <taxon>Flavobacteriaceae</taxon>
        <taxon>Flavobacterium</taxon>
    </lineage>
</organism>
<reference evidence="8 9" key="1">
    <citation type="submission" date="2019-07" db="EMBL/GenBank/DDBJ databases">
        <title>Novel species of Flavobacterium.</title>
        <authorList>
            <person name="Liu Q."/>
            <person name="Xin Y.-H."/>
        </authorList>
    </citation>
    <scope>NUCLEOTIDE SEQUENCE [LARGE SCALE GENOMIC DNA]</scope>
    <source>
        <strain evidence="8 9">LB1R34</strain>
    </source>
</reference>
<dbReference type="EMBL" id="VJZT01000003">
    <property type="protein sequence ID" value="TRX41536.1"/>
    <property type="molecule type" value="Genomic_DNA"/>
</dbReference>
<protein>
    <submittedName>
        <fullName evidence="8">Response regulator transcription factor</fullName>
    </submittedName>
</protein>
<dbReference type="SMART" id="SM00448">
    <property type="entry name" value="REC"/>
    <property type="match status" value="1"/>
</dbReference>
<dbReference type="GO" id="GO:0003700">
    <property type="term" value="F:DNA-binding transcription factor activity"/>
    <property type="evidence" value="ECO:0007669"/>
    <property type="project" value="InterPro"/>
</dbReference>
<keyword evidence="3" id="KW-0238">DNA-binding</keyword>
<evidence type="ECO:0000259" key="7">
    <source>
        <dbReference type="PROSITE" id="PS50110"/>
    </source>
</evidence>
<proteinExistence type="predicted"/>
<dbReference type="InterPro" id="IPR009057">
    <property type="entry name" value="Homeodomain-like_sf"/>
</dbReference>
<dbReference type="OrthoDB" id="358279at2"/>
<dbReference type="GO" id="GO:0000155">
    <property type="term" value="F:phosphorelay sensor kinase activity"/>
    <property type="evidence" value="ECO:0007669"/>
    <property type="project" value="TreeGrafter"/>
</dbReference>
<evidence type="ECO:0000256" key="2">
    <source>
        <dbReference type="ARBA" id="ARBA00023015"/>
    </source>
</evidence>
<keyword evidence="1 5" id="KW-0597">Phosphoprotein</keyword>
<dbReference type="InterPro" id="IPR001789">
    <property type="entry name" value="Sig_transdc_resp-reg_receiver"/>
</dbReference>
<dbReference type="Pfam" id="PF12833">
    <property type="entry name" value="HTH_18"/>
    <property type="match status" value="1"/>
</dbReference>
<dbReference type="GO" id="GO:0043565">
    <property type="term" value="F:sequence-specific DNA binding"/>
    <property type="evidence" value="ECO:0007669"/>
    <property type="project" value="InterPro"/>
</dbReference>
<dbReference type="SMART" id="SM00342">
    <property type="entry name" value="HTH_ARAC"/>
    <property type="match status" value="1"/>
</dbReference>
<dbReference type="PROSITE" id="PS00041">
    <property type="entry name" value="HTH_ARAC_FAMILY_1"/>
    <property type="match status" value="1"/>
</dbReference>
<dbReference type="Pfam" id="PF00072">
    <property type="entry name" value="Response_reg"/>
    <property type="match status" value="1"/>
</dbReference>
<feature type="domain" description="Response regulatory" evidence="7">
    <location>
        <begin position="7"/>
        <end position="123"/>
    </location>
</feature>
<evidence type="ECO:0000256" key="1">
    <source>
        <dbReference type="ARBA" id="ARBA00022553"/>
    </source>
</evidence>
<dbReference type="SUPFAM" id="SSF52172">
    <property type="entry name" value="CheY-like"/>
    <property type="match status" value="1"/>
</dbReference>
<evidence type="ECO:0000313" key="9">
    <source>
        <dbReference type="Proteomes" id="UP000316371"/>
    </source>
</evidence>
<evidence type="ECO:0000256" key="3">
    <source>
        <dbReference type="ARBA" id="ARBA00023125"/>
    </source>
</evidence>
<dbReference type="SUPFAM" id="SSF46689">
    <property type="entry name" value="Homeodomain-like"/>
    <property type="match status" value="1"/>
</dbReference>
<evidence type="ECO:0000313" key="8">
    <source>
        <dbReference type="EMBL" id="TRX41536.1"/>
    </source>
</evidence>
<evidence type="ECO:0000259" key="6">
    <source>
        <dbReference type="PROSITE" id="PS01124"/>
    </source>
</evidence>
<dbReference type="PANTHER" id="PTHR43547">
    <property type="entry name" value="TWO-COMPONENT HISTIDINE KINASE"/>
    <property type="match status" value="1"/>
</dbReference>
<dbReference type="PROSITE" id="PS50110">
    <property type="entry name" value="RESPONSE_REGULATORY"/>
    <property type="match status" value="1"/>
</dbReference>
<dbReference type="Proteomes" id="UP000316371">
    <property type="component" value="Unassembled WGS sequence"/>
</dbReference>
<dbReference type="InterPro" id="IPR018062">
    <property type="entry name" value="HTH_AraC-typ_CS"/>
</dbReference>
<dbReference type="Gene3D" id="3.40.50.2300">
    <property type="match status" value="1"/>
</dbReference>
<evidence type="ECO:0000256" key="4">
    <source>
        <dbReference type="ARBA" id="ARBA00023163"/>
    </source>
</evidence>
<dbReference type="PROSITE" id="PS01124">
    <property type="entry name" value="HTH_ARAC_FAMILY_2"/>
    <property type="match status" value="1"/>
</dbReference>
<keyword evidence="2" id="KW-0805">Transcription regulation</keyword>